<feature type="domain" description="Peptidase S33 tripeptidyl aminopeptidase-like C-terminal" evidence="6">
    <location>
        <begin position="449"/>
        <end position="544"/>
    </location>
</feature>
<proteinExistence type="inferred from homology"/>
<keyword evidence="4" id="KW-1133">Transmembrane helix</keyword>
<evidence type="ECO:0000256" key="1">
    <source>
        <dbReference type="ARBA" id="ARBA00010088"/>
    </source>
</evidence>
<evidence type="ECO:0000256" key="4">
    <source>
        <dbReference type="SAM" id="Phobius"/>
    </source>
</evidence>
<dbReference type="Pfam" id="PF00561">
    <property type="entry name" value="Abhydrolase_1"/>
    <property type="match status" value="1"/>
</dbReference>
<dbReference type="AlphaFoldDB" id="A0A507EDP8"/>
<dbReference type="GO" id="GO:0016787">
    <property type="term" value="F:hydrolase activity"/>
    <property type="evidence" value="ECO:0007669"/>
    <property type="project" value="UniProtKB-KW"/>
</dbReference>
<dbReference type="InterPro" id="IPR013595">
    <property type="entry name" value="Pept_S33_TAP-like_C"/>
</dbReference>
<keyword evidence="2" id="KW-0378">Hydrolase</keyword>
<dbReference type="EMBL" id="QEAQ01000008">
    <property type="protein sequence ID" value="TPX61338.1"/>
    <property type="molecule type" value="Genomic_DNA"/>
</dbReference>
<dbReference type="Gene3D" id="3.40.50.1820">
    <property type="entry name" value="alpha/beta hydrolase"/>
    <property type="match status" value="1"/>
</dbReference>
<keyword evidence="4" id="KW-0472">Membrane</keyword>
<dbReference type="SUPFAM" id="SSF53474">
    <property type="entry name" value="alpha/beta-Hydrolases"/>
    <property type="match status" value="1"/>
</dbReference>
<feature type="region of interest" description="Disordered" evidence="3">
    <location>
        <begin position="1"/>
        <end position="28"/>
    </location>
</feature>
<evidence type="ECO:0000256" key="3">
    <source>
        <dbReference type="SAM" id="MobiDB-lite"/>
    </source>
</evidence>
<dbReference type="InterPro" id="IPR000073">
    <property type="entry name" value="AB_hydrolase_1"/>
</dbReference>
<dbReference type="PANTHER" id="PTHR43248:SF25">
    <property type="entry name" value="AB HYDROLASE-1 DOMAIN-CONTAINING PROTEIN-RELATED"/>
    <property type="match status" value="1"/>
</dbReference>
<evidence type="ECO:0000256" key="2">
    <source>
        <dbReference type="ARBA" id="ARBA00022801"/>
    </source>
</evidence>
<keyword evidence="8" id="KW-1185">Reference proteome</keyword>
<evidence type="ECO:0000313" key="8">
    <source>
        <dbReference type="Proteomes" id="UP000318582"/>
    </source>
</evidence>
<dbReference type="PANTHER" id="PTHR43248">
    <property type="entry name" value="2-SUCCINYL-6-HYDROXY-2,4-CYCLOHEXADIENE-1-CARBOXYLATE SYNTHASE"/>
    <property type="match status" value="1"/>
</dbReference>
<evidence type="ECO:0000259" key="5">
    <source>
        <dbReference type="Pfam" id="PF00561"/>
    </source>
</evidence>
<evidence type="ECO:0008006" key="9">
    <source>
        <dbReference type="Google" id="ProtNLM"/>
    </source>
</evidence>
<evidence type="ECO:0000259" key="6">
    <source>
        <dbReference type="Pfam" id="PF08386"/>
    </source>
</evidence>
<name>A0A507EDP8_9FUNG</name>
<feature type="domain" description="AB hydrolase-1" evidence="5">
    <location>
        <begin position="120"/>
        <end position="280"/>
    </location>
</feature>
<evidence type="ECO:0000313" key="7">
    <source>
        <dbReference type="EMBL" id="TPX61338.1"/>
    </source>
</evidence>
<organism evidence="7 8">
    <name type="scientific">Powellomyces hirtus</name>
    <dbReference type="NCBI Taxonomy" id="109895"/>
    <lineage>
        <taxon>Eukaryota</taxon>
        <taxon>Fungi</taxon>
        <taxon>Fungi incertae sedis</taxon>
        <taxon>Chytridiomycota</taxon>
        <taxon>Chytridiomycota incertae sedis</taxon>
        <taxon>Chytridiomycetes</taxon>
        <taxon>Spizellomycetales</taxon>
        <taxon>Powellomycetaceae</taxon>
        <taxon>Powellomyces</taxon>
    </lineage>
</organism>
<protein>
    <recommendedName>
        <fullName evidence="9">AB hydrolase-1 domain-containing protein</fullName>
    </recommendedName>
</protein>
<feature type="compositionally biased region" description="Polar residues" evidence="3">
    <location>
        <begin position="15"/>
        <end position="24"/>
    </location>
</feature>
<dbReference type="STRING" id="109895.A0A507EDP8"/>
<keyword evidence="4" id="KW-0812">Transmembrane</keyword>
<gene>
    <name evidence="7" type="ORF">PhCBS80983_g01232</name>
</gene>
<dbReference type="InterPro" id="IPR029058">
    <property type="entry name" value="AB_hydrolase_fold"/>
</dbReference>
<reference evidence="7 8" key="1">
    <citation type="journal article" date="2019" name="Sci. Rep.">
        <title>Comparative genomics of chytrid fungi reveal insights into the obligate biotrophic and pathogenic lifestyle of Synchytrium endobioticum.</title>
        <authorList>
            <person name="van de Vossenberg B.T.L.H."/>
            <person name="Warris S."/>
            <person name="Nguyen H.D.T."/>
            <person name="van Gent-Pelzer M.P.E."/>
            <person name="Joly D.L."/>
            <person name="van de Geest H.C."/>
            <person name="Bonants P.J.M."/>
            <person name="Smith D.S."/>
            <person name="Levesque C.A."/>
            <person name="van der Lee T.A.J."/>
        </authorList>
    </citation>
    <scope>NUCLEOTIDE SEQUENCE [LARGE SCALE GENOMIC DNA]</scope>
    <source>
        <strain evidence="7 8">CBS 809.83</strain>
    </source>
</reference>
<feature type="transmembrane region" description="Helical" evidence="4">
    <location>
        <begin position="37"/>
        <end position="55"/>
    </location>
</feature>
<comment type="caution">
    <text evidence="7">The sequence shown here is derived from an EMBL/GenBank/DDBJ whole genome shotgun (WGS) entry which is preliminary data.</text>
</comment>
<comment type="similarity">
    <text evidence="1">Belongs to the peptidase S33 family.</text>
</comment>
<dbReference type="Pfam" id="PF08386">
    <property type="entry name" value="Abhydrolase_4"/>
    <property type="match status" value="1"/>
</dbReference>
<dbReference type="InterPro" id="IPR051601">
    <property type="entry name" value="Serine_prot/Carboxylest_S33"/>
</dbReference>
<accession>A0A507EDP8</accession>
<dbReference type="Proteomes" id="UP000318582">
    <property type="component" value="Unassembled WGS sequence"/>
</dbReference>
<sequence>MLAEPSAETPLLGQDTVNNGLASQRTEERIRRRNHRLAGFLIAALMVAGMITLGLRTGRHSHQPKHESEPPRMQWKPCYENGLLCSSLRVPLDYKSATGESMSIALIRLPGSATNSSASPIFLNPGGPGASGIEFIRNLGTKLGKLLHGKYDLISFDPRGVGQSNAISCFETAAQHAYFDAQHQMLPTSARTNDHESIAARVARDSVLAFSCRKKAGHILPYVSTAAAARDLDLLRAAMDQELLNYWGFSYGTLLGSTYANMFPDKVGKMVLDGVADPEAWIGPSVELKPVSDDSLVDTEAVLDGFGSLCETAGPDQCALASVVRGPSHPVADTLRKFLEELKLTPLVVYDGETPGILSQSMAAESLFMSLYKPRTWQKVASAFNDAITYANGTKLYYMSVSSGPTDFCSTGGDSEDYSNLAVHCTDRRPFTDLKHMLSQVQRLAEMSPLAGAMWGWWASPCLSWNVTAAERYTGPWNATTRNKLLLIGNAYDPVTPFRHAKRLSNLMSDSSVLLRHNGYGHCSIAQASTCTMDAIRTYFAHGADAVHARECGVDEDLFPAPSSLGTMIHPQTRLIADVATGIRGPRLRRKN</sequence>